<accession>A0A1F5VEQ3</accession>
<comment type="caution">
    <text evidence="2">The sequence shown here is derived from an EMBL/GenBank/DDBJ whole genome shotgun (WGS) entry which is preliminary data.</text>
</comment>
<sequence length="286" mass="32012">MADGDKELPKIRTLKTDAEEYISEKKISQLDIARGAYLAGREAGETFRPKNQFPYRAVAYGVVAVLIIGLAGYFSYKLFFKTSPEIATEAPKPFASFLSAEDEKTISFSEANPGALSGALGAERQKSLRAGTIIYFPIKILKPGGEEKFADAKELAGFLNWQAPKDFLNNLEPDFNALIIYGPDSRDFAAILKVKNFASALAQLFSWESAMWFDWKPFLAEEDVKNISKFSFQDEIIQNNDARVFRNSGGKIILGYSIFNKKYVIISTSRDALSIILERFIKLPPR</sequence>
<evidence type="ECO:0000313" key="2">
    <source>
        <dbReference type="EMBL" id="OGF61923.1"/>
    </source>
</evidence>
<dbReference type="STRING" id="1798325.A2834_00365"/>
<protein>
    <submittedName>
        <fullName evidence="2">Uncharacterized protein</fullName>
    </submittedName>
</protein>
<evidence type="ECO:0000256" key="1">
    <source>
        <dbReference type="SAM" id="Phobius"/>
    </source>
</evidence>
<proteinExistence type="predicted"/>
<evidence type="ECO:0000313" key="3">
    <source>
        <dbReference type="Proteomes" id="UP000179251"/>
    </source>
</evidence>
<dbReference type="EMBL" id="MFHD01000024">
    <property type="protein sequence ID" value="OGF61923.1"/>
    <property type="molecule type" value="Genomic_DNA"/>
</dbReference>
<keyword evidence="1" id="KW-0472">Membrane</keyword>
<feature type="transmembrane region" description="Helical" evidence="1">
    <location>
        <begin position="57"/>
        <end position="76"/>
    </location>
</feature>
<dbReference type="AlphaFoldDB" id="A0A1F5VEQ3"/>
<name>A0A1F5VEQ3_9BACT</name>
<organism evidence="2 3">
    <name type="scientific">Candidatus Giovannonibacteria bacterium RIFCSPHIGHO2_01_FULL_45_23</name>
    <dbReference type="NCBI Taxonomy" id="1798325"/>
    <lineage>
        <taxon>Bacteria</taxon>
        <taxon>Candidatus Giovannoniibacteriota</taxon>
    </lineage>
</organism>
<gene>
    <name evidence="2" type="ORF">A2834_00365</name>
</gene>
<keyword evidence="1" id="KW-1133">Transmembrane helix</keyword>
<dbReference type="Proteomes" id="UP000179251">
    <property type="component" value="Unassembled WGS sequence"/>
</dbReference>
<keyword evidence="1" id="KW-0812">Transmembrane</keyword>
<reference evidence="2 3" key="1">
    <citation type="journal article" date="2016" name="Nat. Commun.">
        <title>Thousands of microbial genomes shed light on interconnected biogeochemical processes in an aquifer system.</title>
        <authorList>
            <person name="Anantharaman K."/>
            <person name="Brown C.T."/>
            <person name="Hug L.A."/>
            <person name="Sharon I."/>
            <person name="Castelle C.J."/>
            <person name="Probst A.J."/>
            <person name="Thomas B.C."/>
            <person name="Singh A."/>
            <person name="Wilkins M.J."/>
            <person name="Karaoz U."/>
            <person name="Brodie E.L."/>
            <person name="Williams K.H."/>
            <person name="Hubbard S.S."/>
            <person name="Banfield J.F."/>
        </authorList>
    </citation>
    <scope>NUCLEOTIDE SEQUENCE [LARGE SCALE GENOMIC DNA]</scope>
</reference>